<name>A0A133V1B6_9EURY</name>
<protein>
    <recommendedName>
        <fullName evidence="1">HTH cro/C1-type domain-containing protein</fullName>
    </recommendedName>
</protein>
<accession>A0A133V1B6</accession>
<reference evidence="2 3" key="1">
    <citation type="journal article" date="2016" name="Sci. Rep.">
        <title>Metabolic traits of an uncultured archaeal lineage -MSBL1- from brine pools of the Red Sea.</title>
        <authorList>
            <person name="Mwirichia R."/>
            <person name="Alam I."/>
            <person name="Rashid M."/>
            <person name="Vinu M."/>
            <person name="Ba-Alawi W."/>
            <person name="Anthony Kamau A."/>
            <person name="Kamanda Ngugi D."/>
            <person name="Goker M."/>
            <person name="Klenk H.P."/>
            <person name="Bajic V."/>
            <person name="Stingl U."/>
        </authorList>
    </citation>
    <scope>NUCLEOTIDE SEQUENCE [LARGE SCALE GENOMIC DNA]</scope>
    <source>
        <strain evidence="2">SCGC-AAA261C02</strain>
    </source>
</reference>
<dbReference type="Proteomes" id="UP000070520">
    <property type="component" value="Unassembled WGS sequence"/>
</dbReference>
<keyword evidence="3" id="KW-1185">Reference proteome</keyword>
<evidence type="ECO:0000313" key="3">
    <source>
        <dbReference type="Proteomes" id="UP000070520"/>
    </source>
</evidence>
<gene>
    <name evidence="2" type="ORF">AKJ42_01430</name>
</gene>
<dbReference type="InterPro" id="IPR010982">
    <property type="entry name" value="Lambda_DNA-bd_dom_sf"/>
</dbReference>
<sequence length="98" mass="11130">MNSPFDGLAEYVSRRARVDLVQLVLENGMTQKELANRVGVTQQAVHKWLDPRETHPKNENLDCVINLAFELDRRETRGILHGELLSFASLSATRLNSK</sequence>
<dbReference type="AlphaFoldDB" id="A0A133V1B6"/>
<evidence type="ECO:0000313" key="2">
    <source>
        <dbReference type="EMBL" id="KXB00211.1"/>
    </source>
</evidence>
<dbReference type="Gene3D" id="1.10.260.40">
    <property type="entry name" value="lambda repressor-like DNA-binding domains"/>
    <property type="match status" value="1"/>
</dbReference>
<dbReference type="GO" id="GO:0003677">
    <property type="term" value="F:DNA binding"/>
    <property type="evidence" value="ECO:0007669"/>
    <property type="project" value="InterPro"/>
</dbReference>
<organism evidence="2 3">
    <name type="scientific">candidate division MSBL1 archaeon SCGC-AAA261C02</name>
    <dbReference type="NCBI Taxonomy" id="1698272"/>
    <lineage>
        <taxon>Archaea</taxon>
        <taxon>Methanobacteriati</taxon>
        <taxon>Methanobacteriota</taxon>
        <taxon>candidate division MSBL1</taxon>
    </lineage>
</organism>
<dbReference type="CDD" id="cd00093">
    <property type="entry name" value="HTH_XRE"/>
    <property type="match status" value="1"/>
</dbReference>
<proteinExistence type="predicted"/>
<dbReference type="EMBL" id="LHXW01000010">
    <property type="protein sequence ID" value="KXB00211.1"/>
    <property type="molecule type" value="Genomic_DNA"/>
</dbReference>
<comment type="caution">
    <text evidence="2">The sequence shown here is derived from an EMBL/GenBank/DDBJ whole genome shotgun (WGS) entry which is preliminary data.</text>
</comment>
<evidence type="ECO:0000259" key="1">
    <source>
        <dbReference type="PROSITE" id="PS50943"/>
    </source>
</evidence>
<feature type="domain" description="HTH cro/C1-type" evidence="1">
    <location>
        <begin position="20"/>
        <end position="48"/>
    </location>
</feature>
<dbReference type="Pfam" id="PF01381">
    <property type="entry name" value="HTH_3"/>
    <property type="match status" value="1"/>
</dbReference>
<dbReference type="SUPFAM" id="SSF47413">
    <property type="entry name" value="lambda repressor-like DNA-binding domains"/>
    <property type="match status" value="1"/>
</dbReference>
<dbReference type="InterPro" id="IPR001387">
    <property type="entry name" value="Cro/C1-type_HTH"/>
</dbReference>
<dbReference type="PROSITE" id="PS50943">
    <property type="entry name" value="HTH_CROC1"/>
    <property type="match status" value="1"/>
</dbReference>